<dbReference type="GO" id="GO:0020037">
    <property type="term" value="F:heme binding"/>
    <property type="evidence" value="ECO:0007669"/>
    <property type="project" value="InterPro"/>
</dbReference>
<evidence type="ECO:0000256" key="10">
    <source>
        <dbReference type="SAM" id="Phobius"/>
    </source>
</evidence>
<dbReference type="Proteomes" id="UP000800040">
    <property type="component" value="Unassembled WGS sequence"/>
</dbReference>
<dbReference type="OrthoDB" id="1470350at2759"/>
<dbReference type="GO" id="GO:0004497">
    <property type="term" value="F:monooxygenase activity"/>
    <property type="evidence" value="ECO:0007669"/>
    <property type="project" value="UniProtKB-KW"/>
</dbReference>
<dbReference type="AlphaFoldDB" id="A0A6A5K7N9"/>
<dbReference type="InterPro" id="IPR017972">
    <property type="entry name" value="Cyt_P450_CS"/>
</dbReference>
<keyword evidence="10" id="KW-0472">Membrane</keyword>
<dbReference type="SUPFAM" id="SSF48264">
    <property type="entry name" value="Cytochrome P450"/>
    <property type="match status" value="1"/>
</dbReference>
<dbReference type="Gene3D" id="1.10.630.10">
    <property type="entry name" value="Cytochrome P450"/>
    <property type="match status" value="1"/>
</dbReference>
<gene>
    <name evidence="11" type="ORF">BDW02DRAFT_99164</name>
</gene>
<keyword evidence="3 8" id="KW-0349">Heme</keyword>
<dbReference type="InterPro" id="IPR036396">
    <property type="entry name" value="Cyt_P450_sf"/>
</dbReference>
<dbReference type="InterPro" id="IPR050121">
    <property type="entry name" value="Cytochrome_P450_monoxygenase"/>
</dbReference>
<keyword evidence="10" id="KW-0812">Transmembrane</keyword>
<dbReference type="InterPro" id="IPR001128">
    <property type="entry name" value="Cyt_P450"/>
</dbReference>
<sequence length="548" mass="62636">MVKMSFQDMLGEHSSYPNLLLLGSSLALTYVIATVIYRLYFHPLASFPGPFWARLTIIPSWWHTRTGDRHIWMYSLQEKYGPEFRYRPDSVVLNTPAAFKKIFGPKGNVKKGVYYQVWPKNVNTINTWSSTTIAVHARKRRVLNYAFSEAALREAEVFLHSNIDRWLELLGQLVPKDGEWTTSFNMCDWMNWLVFDILGDLCFGKCFDMKEPNSELRHIPEVMVSFLELLHPIAFGPFGSTWAWLKPRGLDWLLSVASPPVVVKWQDFVAQCLENRSKVEQEQEKHPKPEGEVRKDFFHWLFKAVDPETGERGYDLDELYAECELLTIAGSDTTSIVLSAAFFYLVRRPEMQAKLAQEVLSTFSSYEDIKSGSKLMSCKYMTAFLQEAMRMTPPVAAEPSREVLPGGTTVGEHYIPEGLHVSTGLYCLSYNSNVYPEPFKFRPERWIVDESGKEGSSAESVALAEHAICAFSFGTRGCVGKNLAWLEMRLVMAKTLWMFEVKADPTNKLGGGDVNGKPGRQTEDQYQIYDIFVSNRKGPIVQMKKRQH</sequence>
<dbReference type="PRINTS" id="PR00385">
    <property type="entry name" value="P450"/>
</dbReference>
<keyword evidence="7 9" id="KW-0503">Monooxygenase</keyword>
<keyword evidence="5 9" id="KW-0560">Oxidoreductase</keyword>
<dbReference type="PROSITE" id="PS00086">
    <property type="entry name" value="CYTOCHROME_P450"/>
    <property type="match status" value="1"/>
</dbReference>
<dbReference type="PANTHER" id="PTHR24305:SF237">
    <property type="entry name" value="CYTOCHROME P450 MONOOXYGENASE ATNE-RELATED"/>
    <property type="match status" value="1"/>
</dbReference>
<evidence type="ECO:0000256" key="7">
    <source>
        <dbReference type="ARBA" id="ARBA00023033"/>
    </source>
</evidence>
<evidence type="ECO:0000256" key="9">
    <source>
        <dbReference type="RuleBase" id="RU000461"/>
    </source>
</evidence>
<feature type="transmembrane region" description="Helical" evidence="10">
    <location>
        <begin position="20"/>
        <end position="40"/>
    </location>
</feature>
<dbReference type="PRINTS" id="PR00463">
    <property type="entry name" value="EP450I"/>
</dbReference>
<proteinExistence type="inferred from homology"/>
<keyword evidence="10" id="KW-1133">Transmembrane helix</keyword>
<protein>
    <submittedName>
        <fullName evidence="11">Cytochrome P450</fullName>
    </submittedName>
</protein>
<reference evidence="11" key="1">
    <citation type="submission" date="2020-01" db="EMBL/GenBank/DDBJ databases">
        <authorList>
            <consortium name="DOE Joint Genome Institute"/>
            <person name="Haridas S."/>
            <person name="Albert R."/>
            <person name="Binder M."/>
            <person name="Bloem J."/>
            <person name="Labutti K."/>
            <person name="Salamov A."/>
            <person name="Andreopoulos B."/>
            <person name="Baker S.E."/>
            <person name="Barry K."/>
            <person name="Bills G."/>
            <person name="Bluhm B.H."/>
            <person name="Cannon C."/>
            <person name="Castanera R."/>
            <person name="Culley D.E."/>
            <person name="Daum C."/>
            <person name="Ezra D."/>
            <person name="Gonzalez J.B."/>
            <person name="Henrissat B."/>
            <person name="Kuo A."/>
            <person name="Liang C."/>
            <person name="Lipzen A."/>
            <person name="Lutzoni F."/>
            <person name="Magnuson J."/>
            <person name="Mondo S."/>
            <person name="Nolan M."/>
            <person name="Ohm R."/>
            <person name="Pangilinan J."/>
            <person name="Park H.-J."/>
            <person name="Ramirez L."/>
            <person name="Alfaro M."/>
            <person name="Sun H."/>
            <person name="Tritt A."/>
            <person name="Yoshinaga Y."/>
            <person name="Zwiers L.-H."/>
            <person name="Turgeon B.G."/>
            <person name="Goodwin S.B."/>
            <person name="Spatafora J.W."/>
            <person name="Crous P.W."/>
            <person name="Grigoriev I.V."/>
        </authorList>
    </citation>
    <scope>NUCLEOTIDE SEQUENCE</scope>
    <source>
        <strain evidence="11">P77</strain>
    </source>
</reference>
<dbReference type="Pfam" id="PF00067">
    <property type="entry name" value="p450"/>
    <property type="match status" value="1"/>
</dbReference>
<dbReference type="PANTHER" id="PTHR24305">
    <property type="entry name" value="CYTOCHROME P450"/>
    <property type="match status" value="1"/>
</dbReference>
<evidence type="ECO:0000256" key="6">
    <source>
        <dbReference type="ARBA" id="ARBA00023004"/>
    </source>
</evidence>
<evidence type="ECO:0000256" key="3">
    <source>
        <dbReference type="ARBA" id="ARBA00022617"/>
    </source>
</evidence>
<dbReference type="GO" id="GO:0016705">
    <property type="term" value="F:oxidoreductase activity, acting on paired donors, with incorporation or reduction of molecular oxygen"/>
    <property type="evidence" value="ECO:0007669"/>
    <property type="project" value="InterPro"/>
</dbReference>
<keyword evidence="6 8" id="KW-0408">Iron</keyword>
<feature type="binding site" description="axial binding residue" evidence="8">
    <location>
        <position position="478"/>
    </location>
    <ligand>
        <name>heme</name>
        <dbReference type="ChEBI" id="CHEBI:30413"/>
    </ligand>
    <ligandPart>
        <name>Fe</name>
        <dbReference type="ChEBI" id="CHEBI:18248"/>
    </ligandPart>
</feature>
<organism evidence="11 12">
    <name type="scientific">Decorospora gaudefroyi</name>
    <dbReference type="NCBI Taxonomy" id="184978"/>
    <lineage>
        <taxon>Eukaryota</taxon>
        <taxon>Fungi</taxon>
        <taxon>Dikarya</taxon>
        <taxon>Ascomycota</taxon>
        <taxon>Pezizomycotina</taxon>
        <taxon>Dothideomycetes</taxon>
        <taxon>Pleosporomycetidae</taxon>
        <taxon>Pleosporales</taxon>
        <taxon>Pleosporineae</taxon>
        <taxon>Pleosporaceae</taxon>
        <taxon>Decorospora</taxon>
    </lineage>
</organism>
<evidence type="ECO:0000256" key="5">
    <source>
        <dbReference type="ARBA" id="ARBA00023002"/>
    </source>
</evidence>
<evidence type="ECO:0000256" key="2">
    <source>
        <dbReference type="ARBA" id="ARBA00010617"/>
    </source>
</evidence>
<keyword evidence="4 8" id="KW-0479">Metal-binding</keyword>
<dbReference type="InterPro" id="IPR002401">
    <property type="entry name" value="Cyt_P450_E_grp-I"/>
</dbReference>
<evidence type="ECO:0000256" key="8">
    <source>
        <dbReference type="PIRSR" id="PIRSR602401-1"/>
    </source>
</evidence>
<evidence type="ECO:0000256" key="4">
    <source>
        <dbReference type="ARBA" id="ARBA00022723"/>
    </source>
</evidence>
<comment type="cofactor">
    <cofactor evidence="1 8">
        <name>heme</name>
        <dbReference type="ChEBI" id="CHEBI:30413"/>
    </cofactor>
</comment>
<evidence type="ECO:0000313" key="12">
    <source>
        <dbReference type="Proteomes" id="UP000800040"/>
    </source>
</evidence>
<evidence type="ECO:0000256" key="1">
    <source>
        <dbReference type="ARBA" id="ARBA00001971"/>
    </source>
</evidence>
<dbReference type="GO" id="GO:0005506">
    <property type="term" value="F:iron ion binding"/>
    <property type="evidence" value="ECO:0007669"/>
    <property type="project" value="InterPro"/>
</dbReference>
<name>A0A6A5K7N9_9PLEO</name>
<comment type="similarity">
    <text evidence="2 9">Belongs to the cytochrome P450 family.</text>
</comment>
<keyword evidence="12" id="KW-1185">Reference proteome</keyword>
<evidence type="ECO:0000313" key="11">
    <source>
        <dbReference type="EMBL" id="KAF1830494.1"/>
    </source>
</evidence>
<dbReference type="CDD" id="cd11061">
    <property type="entry name" value="CYP67-like"/>
    <property type="match status" value="1"/>
</dbReference>
<accession>A0A6A5K7N9</accession>
<dbReference type="EMBL" id="ML975394">
    <property type="protein sequence ID" value="KAF1830494.1"/>
    <property type="molecule type" value="Genomic_DNA"/>
</dbReference>